<evidence type="ECO:0000256" key="4">
    <source>
        <dbReference type="ARBA" id="ARBA00022679"/>
    </source>
</evidence>
<evidence type="ECO:0000256" key="3">
    <source>
        <dbReference type="ARBA" id="ARBA00022676"/>
    </source>
</evidence>
<dbReference type="Pfam" id="PF01762">
    <property type="entry name" value="Galactosyl_T"/>
    <property type="match status" value="1"/>
</dbReference>
<keyword evidence="7" id="KW-1133">Transmembrane helix</keyword>
<reference evidence="13" key="1">
    <citation type="submission" date="2017-02" db="UniProtKB">
        <authorList>
            <consortium name="WormBaseParasite"/>
        </authorList>
    </citation>
    <scope>IDENTIFICATION</scope>
</reference>
<evidence type="ECO:0000256" key="8">
    <source>
        <dbReference type="ARBA" id="ARBA00023034"/>
    </source>
</evidence>
<evidence type="ECO:0000256" key="2">
    <source>
        <dbReference type="ARBA" id="ARBA00008661"/>
    </source>
</evidence>
<dbReference type="EMBL" id="UYRS01000509">
    <property type="protein sequence ID" value="VDK23464.1"/>
    <property type="molecule type" value="Genomic_DNA"/>
</dbReference>
<dbReference type="Gene3D" id="3.90.550.50">
    <property type="match status" value="1"/>
</dbReference>
<proteinExistence type="inferred from homology"/>
<keyword evidence="8 10" id="KW-0333">Golgi apparatus</keyword>
<dbReference type="STRING" id="60517.A0A0R3VW80"/>
<dbReference type="GO" id="GO:0006493">
    <property type="term" value="P:protein O-linked glycosylation"/>
    <property type="evidence" value="ECO:0007669"/>
    <property type="project" value="TreeGrafter"/>
</dbReference>
<dbReference type="PANTHER" id="PTHR11214">
    <property type="entry name" value="BETA-1,3-N-ACETYLGLUCOSAMINYLTRANSFERASE"/>
    <property type="match status" value="1"/>
</dbReference>
<dbReference type="EC" id="2.4.1.-" evidence="10"/>
<organism evidence="13">
    <name type="scientific">Taenia asiatica</name>
    <name type="common">Asian tapeworm</name>
    <dbReference type="NCBI Taxonomy" id="60517"/>
    <lineage>
        <taxon>Eukaryota</taxon>
        <taxon>Metazoa</taxon>
        <taxon>Spiralia</taxon>
        <taxon>Lophotrochozoa</taxon>
        <taxon>Platyhelminthes</taxon>
        <taxon>Cestoda</taxon>
        <taxon>Eucestoda</taxon>
        <taxon>Cyclophyllidea</taxon>
        <taxon>Taeniidae</taxon>
        <taxon>Taenia</taxon>
    </lineage>
</organism>
<comment type="subcellular location">
    <subcellularLocation>
        <location evidence="1 10">Golgi apparatus membrane</location>
        <topology evidence="1 10">Single-pass type II membrane protein</topology>
    </subcellularLocation>
</comment>
<evidence type="ECO:0000313" key="11">
    <source>
        <dbReference type="EMBL" id="VDK23464.1"/>
    </source>
</evidence>
<dbReference type="OrthoDB" id="2139606at2759"/>
<gene>
    <name evidence="11" type="ORF">TASK_LOCUS1675</name>
</gene>
<comment type="similarity">
    <text evidence="2 10">Belongs to the glycosyltransferase 31 family.</text>
</comment>
<evidence type="ECO:0000256" key="1">
    <source>
        <dbReference type="ARBA" id="ARBA00004323"/>
    </source>
</evidence>
<keyword evidence="5" id="KW-0812">Transmembrane</keyword>
<evidence type="ECO:0000256" key="7">
    <source>
        <dbReference type="ARBA" id="ARBA00022989"/>
    </source>
</evidence>
<sequence length="437" mass="50841">MVLRLGLSRVLESALRNVWRLCLFTILILSLLKISSMLRRDKIAYNPTDWPFQLQKRGGYYELRADYHVDGTNKFEFKIPEAFVRRNGNQSVLLGQKDLELIPDSHWQLPIDPRVYLVYPQPLNLNDTIHRLLNSTPIAEAPINGDTFRYVAISRGVCHPENPQSHTFDIVVVVKSNVAGFKRREVFRRVYGGVVNINSYPVLNMRIGLVFSLGVPRTQANSFFRRGSLNFKLNGSGSENLNPKSLRQISKKLDEELATHDDMIVGDYEDTYYNLTMKTHYSYMWFSTFCRITQPNVLFIDDDVPFSPQQLVQVLSSMSPDQRRTLFHGKVEKNAPVIRFGWKNYQKWALLKEEAPWPLYPPYLQGIYILAGFQHVERLALGMLFTRYIPIEDAWIGLVATKLNIPLNNIHEYMTRKNMVIKKRSEFEPVDIKIFYR</sequence>
<evidence type="ECO:0000256" key="10">
    <source>
        <dbReference type="RuleBase" id="RU363063"/>
    </source>
</evidence>
<keyword evidence="9" id="KW-0472">Membrane</keyword>
<evidence type="ECO:0000313" key="13">
    <source>
        <dbReference type="WBParaSite" id="TASK_0000167401-mRNA-1"/>
    </source>
</evidence>
<dbReference type="Proteomes" id="UP000282613">
    <property type="component" value="Unassembled WGS sequence"/>
</dbReference>
<dbReference type="GO" id="GO:0000139">
    <property type="term" value="C:Golgi membrane"/>
    <property type="evidence" value="ECO:0007669"/>
    <property type="project" value="UniProtKB-SubCell"/>
</dbReference>
<keyword evidence="6" id="KW-0735">Signal-anchor</keyword>
<dbReference type="GO" id="GO:0016758">
    <property type="term" value="F:hexosyltransferase activity"/>
    <property type="evidence" value="ECO:0007669"/>
    <property type="project" value="InterPro"/>
</dbReference>
<accession>A0A0R3VW80</accession>
<dbReference type="PANTHER" id="PTHR11214:SF3">
    <property type="entry name" value="BETA-1,3-GALACTOSYLTRANSFERASE 6"/>
    <property type="match status" value="1"/>
</dbReference>
<name>A0A0R3VW80_TAEAS</name>
<protein>
    <recommendedName>
        <fullName evidence="10">Hexosyltransferase</fullName>
        <ecNumber evidence="10">2.4.1.-</ecNumber>
    </recommendedName>
</protein>
<evidence type="ECO:0000256" key="9">
    <source>
        <dbReference type="ARBA" id="ARBA00023136"/>
    </source>
</evidence>
<keyword evidence="12" id="KW-1185">Reference proteome</keyword>
<keyword evidence="4" id="KW-0808">Transferase</keyword>
<evidence type="ECO:0000256" key="5">
    <source>
        <dbReference type="ARBA" id="ARBA00022692"/>
    </source>
</evidence>
<evidence type="ECO:0000313" key="12">
    <source>
        <dbReference type="Proteomes" id="UP000282613"/>
    </source>
</evidence>
<evidence type="ECO:0000256" key="6">
    <source>
        <dbReference type="ARBA" id="ARBA00022968"/>
    </source>
</evidence>
<keyword evidence="3 10" id="KW-0328">Glycosyltransferase</keyword>
<reference evidence="11 12" key="2">
    <citation type="submission" date="2018-11" db="EMBL/GenBank/DDBJ databases">
        <authorList>
            <consortium name="Pathogen Informatics"/>
        </authorList>
    </citation>
    <scope>NUCLEOTIDE SEQUENCE [LARGE SCALE GENOMIC DNA]</scope>
</reference>
<dbReference type="WBParaSite" id="TASK_0000167401-mRNA-1">
    <property type="protein sequence ID" value="TASK_0000167401-mRNA-1"/>
    <property type="gene ID" value="TASK_0000167401"/>
</dbReference>
<dbReference type="AlphaFoldDB" id="A0A0R3VW80"/>
<dbReference type="InterPro" id="IPR002659">
    <property type="entry name" value="Glyco_trans_31"/>
</dbReference>